<feature type="region of interest" description="Disordered" evidence="1">
    <location>
        <begin position="606"/>
        <end position="625"/>
    </location>
</feature>
<feature type="region of interest" description="Disordered" evidence="1">
    <location>
        <begin position="16"/>
        <end position="41"/>
    </location>
</feature>
<proteinExistence type="predicted"/>
<organism evidence="2 3">
    <name type="scientific">Ceriporiopsis subvermispora (strain B)</name>
    <name type="common">White-rot fungus</name>
    <name type="synonym">Gelatoporia subvermispora</name>
    <dbReference type="NCBI Taxonomy" id="914234"/>
    <lineage>
        <taxon>Eukaryota</taxon>
        <taxon>Fungi</taxon>
        <taxon>Dikarya</taxon>
        <taxon>Basidiomycota</taxon>
        <taxon>Agaricomycotina</taxon>
        <taxon>Agaricomycetes</taxon>
        <taxon>Polyporales</taxon>
        <taxon>Gelatoporiaceae</taxon>
        <taxon>Gelatoporia</taxon>
    </lineage>
</organism>
<dbReference type="STRING" id="914234.M2QWD8"/>
<evidence type="ECO:0000313" key="2">
    <source>
        <dbReference type="EMBL" id="EMD36420.1"/>
    </source>
</evidence>
<name>M2QWD8_CERS8</name>
<dbReference type="Proteomes" id="UP000016930">
    <property type="component" value="Unassembled WGS sequence"/>
</dbReference>
<dbReference type="Pfam" id="PF18759">
    <property type="entry name" value="Plavaka"/>
    <property type="match status" value="1"/>
</dbReference>
<keyword evidence="3" id="KW-1185">Reference proteome</keyword>
<dbReference type="HOGENOM" id="CLU_006344_1_0_1"/>
<dbReference type="OrthoDB" id="3199698at2759"/>
<gene>
    <name evidence="2" type="ORF">CERSUDRAFT_52595</name>
</gene>
<dbReference type="InterPro" id="IPR041078">
    <property type="entry name" value="Plavaka"/>
</dbReference>
<dbReference type="AlphaFoldDB" id="M2QWD8"/>
<evidence type="ECO:0000313" key="3">
    <source>
        <dbReference type="Proteomes" id="UP000016930"/>
    </source>
</evidence>
<accession>M2QWD8</accession>
<evidence type="ECO:0000256" key="1">
    <source>
        <dbReference type="SAM" id="MobiDB-lite"/>
    </source>
</evidence>
<sequence length="861" mass="97787">MDLVFNTRTDDLSGRPCDKNGVFIPKDAPPPPREARAPDDYSPFNNRTHFEAAEFCYTRAKLSAKNVNLLSILWAASLARHKDSAPLRGAKSLYETIDSIPLGGVAWNQMEFTAKDPEEPDDPKRPWKSETYEVIYRDPCQVVKEIIANPSFDGEFDYTPKREHLPNNAGLRRKDFMSGDWAWDQATKIAKDPQTDGAMFVPVILSTDKTTVSVATGQNEYYPVYASIGNVHNNVRRAHRNAVVVIGFLNIPKASKECEKDAEFLKFRRQLVHTSLAAMLETLKPGMEVPDIVRCADGHFRKAIYGIGPYIADYPEQALIACVVQGWCAKCTAEPPDLDSGGDLRWKEHTEAVIEQLQTGEAWDSYGIVNDIMPFTNDFPRADIHELLSPDLLHQLIKGTFKDHLVSWVEDYLEIVHGEEGAKKILTDIDNRIASAPPFSNLRRFPEGRGFKQWTGDDSKALMKVWLPAIVGYVPSKMVKAIAAFLDFCYLARRNVHTPESLDEMDDALRRFHRNRVIFQTTGVRPKGFALPRQHSLVHYRDLIVMFGAPNGLCSSITESKHIKAVKEPYRRSNKYKPLKQIAYTNQRLDKLAALRVDLESRGMLEGSKGKKQVPPLLEDPGDVEGPTVHNFTKMARTPQRQHPRDLYTLAAYVNQPRLPELTRRFLYDQTRRAQARSELEIPLSECPKVNGPVHVYHSAAATYYAPSDACGVGGMHREHIRATPSWYGGDARFDVVLTEPQSGSDSINGLSVARTKLLFSFRHKRIKYNCALVHWYEIYGNAPDVNTGMWTLRPQYHDRRHRNPHLTVIRLDTVLRAAHLMPCFGRSVVKHLIRPHHSLDRFKAFYLNKYADHHAYEVTS</sequence>
<reference evidence="2 3" key="1">
    <citation type="journal article" date="2012" name="Proc. Natl. Acad. Sci. U.S.A.">
        <title>Comparative genomics of Ceriporiopsis subvermispora and Phanerochaete chrysosporium provide insight into selective ligninolysis.</title>
        <authorList>
            <person name="Fernandez-Fueyo E."/>
            <person name="Ruiz-Duenas F.J."/>
            <person name="Ferreira P."/>
            <person name="Floudas D."/>
            <person name="Hibbett D.S."/>
            <person name="Canessa P."/>
            <person name="Larrondo L.F."/>
            <person name="James T.Y."/>
            <person name="Seelenfreund D."/>
            <person name="Lobos S."/>
            <person name="Polanco R."/>
            <person name="Tello M."/>
            <person name="Honda Y."/>
            <person name="Watanabe T."/>
            <person name="Watanabe T."/>
            <person name="Ryu J.S."/>
            <person name="Kubicek C.P."/>
            <person name="Schmoll M."/>
            <person name="Gaskell J."/>
            <person name="Hammel K.E."/>
            <person name="St John F.J."/>
            <person name="Vanden Wymelenberg A."/>
            <person name="Sabat G."/>
            <person name="Splinter BonDurant S."/>
            <person name="Syed K."/>
            <person name="Yadav J.S."/>
            <person name="Doddapaneni H."/>
            <person name="Subramanian V."/>
            <person name="Lavin J.L."/>
            <person name="Oguiza J.A."/>
            <person name="Perez G."/>
            <person name="Pisabarro A.G."/>
            <person name="Ramirez L."/>
            <person name="Santoyo F."/>
            <person name="Master E."/>
            <person name="Coutinho P.M."/>
            <person name="Henrissat B."/>
            <person name="Lombard V."/>
            <person name="Magnuson J.K."/>
            <person name="Kuees U."/>
            <person name="Hori C."/>
            <person name="Igarashi K."/>
            <person name="Samejima M."/>
            <person name="Held B.W."/>
            <person name="Barry K.W."/>
            <person name="LaButti K.M."/>
            <person name="Lapidus A."/>
            <person name="Lindquist E.A."/>
            <person name="Lucas S.M."/>
            <person name="Riley R."/>
            <person name="Salamov A.A."/>
            <person name="Hoffmeister D."/>
            <person name="Schwenk D."/>
            <person name="Hadar Y."/>
            <person name="Yarden O."/>
            <person name="de Vries R.P."/>
            <person name="Wiebenga A."/>
            <person name="Stenlid J."/>
            <person name="Eastwood D."/>
            <person name="Grigoriev I.V."/>
            <person name="Berka R.M."/>
            <person name="Blanchette R.A."/>
            <person name="Kersten P."/>
            <person name="Martinez A.T."/>
            <person name="Vicuna R."/>
            <person name="Cullen D."/>
        </authorList>
    </citation>
    <scope>NUCLEOTIDE SEQUENCE [LARGE SCALE GENOMIC DNA]</scope>
    <source>
        <strain evidence="2 3">B</strain>
    </source>
</reference>
<dbReference type="EMBL" id="KB445798">
    <property type="protein sequence ID" value="EMD36420.1"/>
    <property type="molecule type" value="Genomic_DNA"/>
</dbReference>
<protein>
    <submittedName>
        <fullName evidence="2">Uncharacterized protein</fullName>
    </submittedName>
</protein>